<feature type="transmembrane region" description="Helical" evidence="1">
    <location>
        <begin position="76"/>
        <end position="95"/>
    </location>
</feature>
<name>A0ABM7C6N6_9FLAO</name>
<dbReference type="InterPro" id="IPR050879">
    <property type="entry name" value="Acyltransferase_3"/>
</dbReference>
<dbReference type="RefSeq" id="WP_124757223.1">
    <property type="nucleotide sequence ID" value="NZ_CBCRWA010000003.1"/>
</dbReference>
<feature type="transmembrane region" description="Helical" evidence="1">
    <location>
        <begin position="341"/>
        <end position="359"/>
    </location>
</feature>
<feature type="domain" description="Acyltransferase 3" evidence="2">
    <location>
        <begin position="9"/>
        <end position="329"/>
    </location>
</feature>
<keyword evidence="5" id="KW-1185">Reference proteome</keyword>
<dbReference type="InterPro" id="IPR043968">
    <property type="entry name" value="SGNH"/>
</dbReference>
<feature type="transmembrane region" description="Helical" evidence="1">
    <location>
        <begin position="311"/>
        <end position="332"/>
    </location>
</feature>
<dbReference type="Pfam" id="PF01757">
    <property type="entry name" value="Acyl_transf_3"/>
    <property type="match status" value="1"/>
</dbReference>
<feature type="transmembrane region" description="Helical" evidence="1">
    <location>
        <begin position="144"/>
        <end position="161"/>
    </location>
</feature>
<keyword evidence="1" id="KW-0812">Transmembrane</keyword>
<evidence type="ECO:0000313" key="4">
    <source>
        <dbReference type="EMBL" id="AZI66628.1"/>
    </source>
</evidence>
<proteinExistence type="predicted"/>
<dbReference type="EMBL" id="CP034158">
    <property type="protein sequence ID" value="AZI66628.1"/>
    <property type="molecule type" value="Genomic_DNA"/>
</dbReference>
<sequence>MINKKIFRYDISFLRFLAVTFVVLFHFKVPFFDGGFIGVDIFFVISGFLMTLIILSGIKEKKFNLIQFYKKRVERIIPAMLFLIIVLSCFSFFLLKEDAKQLFRYALSSELFLSNIFYLRNSGYFDNSSQNNALLHTWSLSVEWQFYIIYPLILIALRKIYLTSKYIFVTFFFTLTTLSFFLMLYYVNRDTSLNFYSLSTRAWEMLLGGSVFILQANYKNFDFRKLRSPLIVLCFGILGLSVFLIDESMKWPSAVTLLPVFATAFILYLSTDYKFYKFKIFTFIGDISYSLYLWHWPFFVFFQYFGVHYNHFTIIILIICSVSFASVSYYLIEKNKKIKNVHLILCALCILSLFHFFFIKKGVDLLFIRKEPQFKNNISWDLQTRTNLSCNMGMNGKGNFNINNCLHINKQSPNILLIGDSHAGALALSINDVFNEKGINLMQMTYTGNGPLYKRSYDAKKFQQLTRLLFDDYLPANRKDVDLIIISMYYSENLDLLPDLERTMNILSKLKIPVLIIGENETYKLNYEQIQKLNFLYPTIQEQNYLDAKKADINVLLKEKYGDDYLEIYRKLKTSEGDQLYMFDTNHFTKFGADQVALKIMATKQILNILN</sequence>
<dbReference type="Pfam" id="PF19040">
    <property type="entry name" value="SGNH"/>
    <property type="match status" value="1"/>
</dbReference>
<gene>
    <name evidence="4" type="ORF">EIB71_02560</name>
</gene>
<feature type="transmembrane region" description="Helical" evidence="1">
    <location>
        <begin position="12"/>
        <end position="29"/>
    </location>
</feature>
<feature type="transmembrane region" description="Helical" evidence="1">
    <location>
        <begin position="166"/>
        <end position="187"/>
    </location>
</feature>
<keyword evidence="4" id="KW-0808">Transferase</keyword>
<feature type="transmembrane region" description="Helical" evidence="1">
    <location>
        <begin position="226"/>
        <end position="245"/>
    </location>
</feature>
<keyword evidence="4" id="KW-0012">Acyltransferase</keyword>
<protein>
    <submittedName>
        <fullName evidence="4">Acyltransferase</fullName>
    </submittedName>
</protein>
<keyword evidence="1" id="KW-0472">Membrane</keyword>
<feature type="transmembrane region" description="Helical" evidence="1">
    <location>
        <begin position="281"/>
        <end position="305"/>
    </location>
</feature>
<dbReference type="PANTHER" id="PTHR23028:SF53">
    <property type="entry name" value="ACYL_TRANSF_3 DOMAIN-CONTAINING PROTEIN"/>
    <property type="match status" value="1"/>
</dbReference>
<evidence type="ECO:0000259" key="2">
    <source>
        <dbReference type="Pfam" id="PF01757"/>
    </source>
</evidence>
<feature type="transmembrane region" description="Helical" evidence="1">
    <location>
        <begin position="35"/>
        <end position="55"/>
    </location>
</feature>
<evidence type="ECO:0000259" key="3">
    <source>
        <dbReference type="Pfam" id="PF19040"/>
    </source>
</evidence>
<feature type="transmembrane region" description="Helical" evidence="1">
    <location>
        <begin position="193"/>
        <end position="214"/>
    </location>
</feature>
<dbReference type="GO" id="GO:0016746">
    <property type="term" value="F:acyltransferase activity"/>
    <property type="evidence" value="ECO:0007669"/>
    <property type="project" value="UniProtKB-KW"/>
</dbReference>
<feature type="transmembrane region" description="Helical" evidence="1">
    <location>
        <begin position="251"/>
        <end position="269"/>
    </location>
</feature>
<evidence type="ECO:0000313" key="5">
    <source>
        <dbReference type="Proteomes" id="UP000274483"/>
    </source>
</evidence>
<reference evidence="4 5" key="1">
    <citation type="submission" date="2018-11" db="EMBL/GenBank/DDBJ databases">
        <title>Proposal to divide the Flavobacteriaceae and reorganize its genera based on Amino Acid Identity values calculated from whole genome sequences.</title>
        <authorList>
            <person name="Nicholson A.C."/>
            <person name="Gulvik C.A."/>
            <person name="Whitney A.M."/>
            <person name="Humrighouse B.W."/>
            <person name="Bell M."/>
            <person name="Holmes B."/>
            <person name="Steigerwalt A.G."/>
            <person name="Villarma A."/>
            <person name="Sheth M."/>
            <person name="Batra D."/>
            <person name="Pryor J."/>
            <person name="Bernardet J.-F."/>
            <person name="Hugo C."/>
            <person name="Kampfer P."/>
            <person name="Newman J.D."/>
            <person name="McQuiston J.R."/>
        </authorList>
    </citation>
    <scope>NUCLEOTIDE SEQUENCE [LARGE SCALE GENOMIC DNA]</scope>
    <source>
        <strain evidence="4 5">H3001</strain>
    </source>
</reference>
<organism evidence="4 5">
    <name type="scientific">Kaistella daneshvariae</name>
    <dbReference type="NCBI Taxonomy" id="2487074"/>
    <lineage>
        <taxon>Bacteria</taxon>
        <taxon>Pseudomonadati</taxon>
        <taxon>Bacteroidota</taxon>
        <taxon>Flavobacteriia</taxon>
        <taxon>Flavobacteriales</taxon>
        <taxon>Weeksellaceae</taxon>
        <taxon>Chryseobacterium group</taxon>
        <taxon>Kaistella</taxon>
    </lineage>
</organism>
<dbReference type="PANTHER" id="PTHR23028">
    <property type="entry name" value="ACETYLTRANSFERASE"/>
    <property type="match status" value="1"/>
</dbReference>
<keyword evidence="1" id="KW-1133">Transmembrane helix</keyword>
<dbReference type="InterPro" id="IPR002656">
    <property type="entry name" value="Acyl_transf_3_dom"/>
</dbReference>
<feature type="domain" description="SGNH" evidence="3">
    <location>
        <begin position="401"/>
        <end position="597"/>
    </location>
</feature>
<dbReference type="Proteomes" id="UP000274483">
    <property type="component" value="Chromosome"/>
</dbReference>
<evidence type="ECO:0000256" key="1">
    <source>
        <dbReference type="SAM" id="Phobius"/>
    </source>
</evidence>
<accession>A0ABM7C6N6</accession>